<dbReference type="Proteomes" id="UP000027135">
    <property type="component" value="Unassembled WGS sequence"/>
</dbReference>
<organism evidence="1 2">
    <name type="scientific">Zootermopsis nevadensis</name>
    <name type="common">Dampwood termite</name>
    <dbReference type="NCBI Taxonomy" id="136037"/>
    <lineage>
        <taxon>Eukaryota</taxon>
        <taxon>Metazoa</taxon>
        <taxon>Ecdysozoa</taxon>
        <taxon>Arthropoda</taxon>
        <taxon>Hexapoda</taxon>
        <taxon>Insecta</taxon>
        <taxon>Pterygota</taxon>
        <taxon>Neoptera</taxon>
        <taxon>Polyneoptera</taxon>
        <taxon>Dictyoptera</taxon>
        <taxon>Blattodea</taxon>
        <taxon>Blattoidea</taxon>
        <taxon>Termitoidae</taxon>
        <taxon>Termopsidae</taxon>
        <taxon>Zootermopsis</taxon>
    </lineage>
</organism>
<gene>
    <name evidence="1" type="ORF">L798_05218</name>
</gene>
<name>A0A067R8M7_ZOONE</name>
<sequence length="92" mass="10275">MLYNNVLSCSDRHHNSAAFEGQIAPEPIATSCVAMHHMNECESKIYNAEELTHVGGWVLIQREESLGLFRTNRPHTAFTNLTHHSLVQGSST</sequence>
<dbReference type="InParanoid" id="A0A067R8M7"/>
<evidence type="ECO:0000313" key="2">
    <source>
        <dbReference type="Proteomes" id="UP000027135"/>
    </source>
</evidence>
<keyword evidence="2" id="KW-1185">Reference proteome</keyword>
<proteinExistence type="predicted"/>
<accession>A0A067R8M7</accession>
<reference evidence="1 2" key="1">
    <citation type="journal article" date="2014" name="Nat. Commun.">
        <title>Molecular traces of alternative social organization in a termite genome.</title>
        <authorList>
            <person name="Terrapon N."/>
            <person name="Li C."/>
            <person name="Robertson H.M."/>
            <person name="Ji L."/>
            <person name="Meng X."/>
            <person name="Booth W."/>
            <person name="Chen Z."/>
            <person name="Childers C.P."/>
            <person name="Glastad K.M."/>
            <person name="Gokhale K."/>
            <person name="Gowin J."/>
            <person name="Gronenberg W."/>
            <person name="Hermansen R.A."/>
            <person name="Hu H."/>
            <person name="Hunt B.G."/>
            <person name="Huylmans A.K."/>
            <person name="Khalil S.M."/>
            <person name="Mitchell R.D."/>
            <person name="Munoz-Torres M.C."/>
            <person name="Mustard J.A."/>
            <person name="Pan H."/>
            <person name="Reese J.T."/>
            <person name="Scharf M.E."/>
            <person name="Sun F."/>
            <person name="Vogel H."/>
            <person name="Xiao J."/>
            <person name="Yang W."/>
            <person name="Yang Z."/>
            <person name="Yang Z."/>
            <person name="Zhou J."/>
            <person name="Zhu J."/>
            <person name="Brent C.S."/>
            <person name="Elsik C.G."/>
            <person name="Goodisman M.A."/>
            <person name="Liberles D.A."/>
            <person name="Roe R.M."/>
            <person name="Vargo E.L."/>
            <person name="Vilcinskas A."/>
            <person name="Wang J."/>
            <person name="Bornberg-Bauer E."/>
            <person name="Korb J."/>
            <person name="Zhang G."/>
            <person name="Liebig J."/>
        </authorList>
    </citation>
    <scope>NUCLEOTIDE SEQUENCE [LARGE SCALE GENOMIC DNA]</scope>
    <source>
        <tissue evidence="1">Whole organism</tissue>
    </source>
</reference>
<evidence type="ECO:0000313" key="1">
    <source>
        <dbReference type="EMBL" id="KDR19942.1"/>
    </source>
</evidence>
<protein>
    <submittedName>
        <fullName evidence="1">Uncharacterized protein</fullName>
    </submittedName>
</protein>
<dbReference type="AlphaFoldDB" id="A0A067R8M7"/>
<dbReference type="EMBL" id="KK852623">
    <property type="protein sequence ID" value="KDR19942.1"/>
    <property type="molecule type" value="Genomic_DNA"/>
</dbReference>